<keyword evidence="3" id="KW-0645">Protease</keyword>
<sequence length="586" mass="59648">MRPADLALLRTPGTPTVSPDGRMAVVAVSRPDDGPGGARAQLWAVPTDGSAPARPLTSGARDSAPAFSPDGRWLAYLSAEAGGPPQLHLLPTAGGAPRRLTGEPQGAGAPVWSPDSRRLAWVAPVPAATAGDGPRLVTTVSPRADAPRTAVVVLDLPGDPLDDAVPLPVPRPLTDGTGSDADVAWSPDGGSLAFVSARHPGAERDRVRDVYVVPVTGGRPRRVTRARGECRQPVFDASGTAIHVTARPDLGPDGLDVAGSPLTACRVPVGGGELHPLLDPARYPRGETTPPTVLDGGAALVAVERGGAVELLRVPLDGGAPAALVDGPFTVRGCATAAGVVVATVAHDRSAGELVAVTAGRRRLLTGFGAALGATGRLHRTEQRRAVVAGGGEVPVWVTVPPGDGPHPVLLFASGRPPGWSLCDEVQVAASAGYAVVCPAAHPLAALDAALADPALDADRVGLAAGPATASLLARTDRFAAAVVAWDGSSDGREPEGTGDLDIGAVVTPTLVVQPESCPLGEGRRLFTALQGRRVPSALLLVPGDGTGDPRHRPARLEHLLDWWDRWLPAGALPDDEEGDDGAVAG</sequence>
<keyword evidence="4" id="KW-1185">Reference proteome</keyword>
<gene>
    <name evidence="3" type="ORF">SAMN05660359_03652</name>
</gene>
<organism evidence="3 4">
    <name type="scientific">Geodermatophilus obscurus</name>
    <dbReference type="NCBI Taxonomy" id="1861"/>
    <lineage>
        <taxon>Bacteria</taxon>
        <taxon>Bacillati</taxon>
        <taxon>Actinomycetota</taxon>
        <taxon>Actinomycetes</taxon>
        <taxon>Geodermatophilales</taxon>
        <taxon>Geodermatophilaceae</taxon>
        <taxon>Geodermatophilus</taxon>
    </lineage>
</organism>
<dbReference type="AlphaFoldDB" id="A0A1I5HEY5"/>
<name>A0A1I5HEY5_9ACTN</name>
<dbReference type="InterPro" id="IPR011659">
    <property type="entry name" value="WD40"/>
</dbReference>
<protein>
    <submittedName>
        <fullName evidence="3">Dipeptidyl aminopeptidase/acylaminoacyl peptidase</fullName>
    </submittedName>
</protein>
<dbReference type="PANTHER" id="PTHR36842">
    <property type="entry name" value="PROTEIN TOLB HOMOLOG"/>
    <property type="match status" value="1"/>
</dbReference>
<dbReference type="Pfam" id="PF07676">
    <property type="entry name" value="PD40"/>
    <property type="match status" value="3"/>
</dbReference>
<accession>A0A1I5HEY5</accession>
<evidence type="ECO:0000313" key="4">
    <source>
        <dbReference type="Proteomes" id="UP000183642"/>
    </source>
</evidence>
<reference evidence="4" key="1">
    <citation type="submission" date="2016-10" db="EMBL/GenBank/DDBJ databases">
        <authorList>
            <person name="Varghese N."/>
            <person name="Submissions S."/>
        </authorList>
    </citation>
    <scope>NUCLEOTIDE SEQUENCE [LARGE SCALE GENOMIC DNA]</scope>
    <source>
        <strain evidence="4">DSM 43161</strain>
    </source>
</reference>
<dbReference type="SUPFAM" id="SSF82171">
    <property type="entry name" value="DPP6 N-terminal domain-like"/>
    <property type="match status" value="1"/>
</dbReference>
<dbReference type="SUPFAM" id="SSF53474">
    <property type="entry name" value="alpha/beta-Hydrolases"/>
    <property type="match status" value="1"/>
</dbReference>
<keyword evidence="3" id="KW-0031">Aminopeptidase</keyword>
<dbReference type="EMBL" id="FOWE01000009">
    <property type="protein sequence ID" value="SFO46777.1"/>
    <property type="molecule type" value="Genomic_DNA"/>
</dbReference>
<dbReference type="InterPro" id="IPR011042">
    <property type="entry name" value="6-blade_b-propeller_TolB-like"/>
</dbReference>
<dbReference type="PANTHER" id="PTHR36842:SF1">
    <property type="entry name" value="PROTEIN TOLB"/>
    <property type="match status" value="1"/>
</dbReference>
<feature type="region of interest" description="Disordered" evidence="2">
    <location>
        <begin position="91"/>
        <end position="113"/>
    </location>
</feature>
<dbReference type="InterPro" id="IPR029058">
    <property type="entry name" value="AB_hydrolase_fold"/>
</dbReference>
<evidence type="ECO:0000313" key="3">
    <source>
        <dbReference type="EMBL" id="SFO46777.1"/>
    </source>
</evidence>
<dbReference type="RefSeq" id="WP_075014953.1">
    <property type="nucleotide sequence ID" value="NZ_FOWE01000009.1"/>
</dbReference>
<dbReference type="Proteomes" id="UP000183642">
    <property type="component" value="Unassembled WGS sequence"/>
</dbReference>
<dbReference type="OrthoDB" id="262125at2"/>
<dbReference type="Gene3D" id="2.120.10.30">
    <property type="entry name" value="TolB, C-terminal domain"/>
    <property type="match status" value="2"/>
</dbReference>
<comment type="similarity">
    <text evidence="1">Belongs to the TolB family.</text>
</comment>
<proteinExistence type="inferred from homology"/>
<dbReference type="Gene3D" id="3.40.50.1820">
    <property type="entry name" value="alpha/beta hydrolase"/>
    <property type="match status" value="1"/>
</dbReference>
<evidence type="ECO:0000256" key="2">
    <source>
        <dbReference type="SAM" id="MobiDB-lite"/>
    </source>
</evidence>
<keyword evidence="3" id="KW-0378">Hydrolase</keyword>
<dbReference type="GO" id="GO:0004177">
    <property type="term" value="F:aminopeptidase activity"/>
    <property type="evidence" value="ECO:0007669"/>
    <property type="project" value="UniProtKB-KW"/>
</dbReference>
<evidence type="ECO:0000256" key="1">
    <source>
        <dbReference type="ARBA" id="ARBA00009820"/>
    </source>
</evidence>